<keyword evidence="4 6" id="KW-0862">Zinc</keyword>
<reference evidence="9 10" key="1">
    <citation type="submission" date="2020-08" db="EMBL/GenBank/DDBJ databases">
        <title>Genomic Encyclopedia of Type Strains, Phase III (KMG-III): the genomes of soil and plant-associated and newly described type strains.</title>
        <authorList>
            <person name="Whitman W."/>
        </authorList>
    </citation>
    <scope>NUCLEOTIDE SEQUENCE [LARGE SCALE GENOMIC DNA]</scope>
    <source>
        <strain evidence="9 10">CECT 8654</strain>
    </source>
</reference>
<dbReference type="PROSITE" id="PS51257">
    <property type="entry name" value="PROKAR_LIPOPROTEIN"/>
    <property type="match status" value="1"/>
</dbReference>
<feature type="domain" description="Peptidase M48" evidence="8">
    <location>
        <begin position="57"/>
        <end position="239"/>
    </location>
</feature>
<dbReference type="Pfam" id="PF01435">
    <property type="entry name" value="Peptidase_M48"/>
    <property type="match status" value="1"/>
</dbReference>
<gene>
    <name evidence="9" type="ORF">FHR99_002049</name>
</gene>
<keyword evidence="1 6" id="KW-0645">Protease</keyword>
<evidence type="ECO:0000313" key="10">
    <source>
        <dbReference type="Proteomes" id="UP000537130"/>
    </source>
</evidence>
<feature type="signal peptide" evidence="7">
    <location>
        <begin position="1"/>
        <end position="16"/>
    </location>
</feature>
<evidence type="ECO:0000256" key="5">
    <source>
        <dbReference type="ARBA" id="ARBA00023049"/>
    </source>
</evidence>
<dbReference type="RefSeq" id="WP_183410541.1">
    <property type="nucleotide sequence ID" value="NZ_JACHWY010000002.1"/>
</dbReference>
<comment type="cofactor">
    <cofactor evidence="6">
        <name>Zn(2+)</name>
        <dbReference type="ChEBI" id="CHEBI:29105"/>
    </cofactor>
    <text evidence="6">Binds 1 zinc ion per subunit.</text>
</comment>
<dbReference type="Gene3D" id="3.30.2010.10">
    <property type="entry name" value="Metalloproteases ('zincins'), catalytic domain"/>
    <property type="match status" value="1"/>
</dbReference>
<dbReference type="InterPro" id="IPR001915">
    <property type="entry name" value="Peptidase_M48"/>
</dbReference>
<sequence>MKRTLILLSVALLVVACTTSPTGRRQLVIFSDAEMSNMGATAFDEMKQKASVDRSGEVNQYVSCVADSITRTLPEGERTGWEVVVFDDDSANAFALPGKKIGVHTGLLKVAKNQDQLASVIGHEVGHVLAKHSAERMSMQFVSQSSQQIVGALIGEGAGQQAVMAALGLGSQYGVLMPYGRLQESESDNIGVQLMAQAGFNPQASIDLWHNMAAASNGQPPEFLSTHPSHETRISDLQALMPEMQQIYKQARAAGYKPNCRK</sequence>
<comment type="similarity">
    <text evidence="6">Belongs to the peptidase M48 family.</text>
</comment>
<dbReference type="GO" id="GO:0004222">
    <property type="term" value="F:metalloendopeptidase activity"/>
    <property type="evidence" value="ECO:0007669"/>
    <property type="project" value="InterPro"/>
</dbReference>
<dbReference type="PANTHER" id="PTHR22726">
    <property type="entry name" value="METALLOENDOPEPTIDASE OMA1"/>
    <property type="match status" value="1"/>
</dbReference>
<name>A0A7W4W5D9_9GAMM</name>
<dbReference type="InterPro" id="IPR051156">
    <property type="entry name" value="Mito/Outer_Membr_Metalloprot"/>
</dbReference>
<evidence type="ECO:0000313" key="9">
    <source>
        <dbReference type="EMBL" id="MBB3047783.1"/>
    </source>
</evidence>
<dbReference type="GO" id="GO:0046872">
    <property type="term" value="F:metal ion binding"/>
    <property type="evidence" value="ECO:0007669"/>
    <property type="project" value="UniProtKB-KW"/>
</dbReference>
<dbReference type="Proteomes" id="UP000537130">
    <property type="component" value="Unassembled WGS sequence"/>
</dbReference>
<comment type="caution">
    <text evidence="9">The sequence shown here is derived from an EMBL/GenBank/DDBJ whole genome shotgun (WGS) entry which is preliminary data.</text>
</comment>
<keyword evidence="3 6" id="KW-0378">Hydrolase</keyword>
<proteinExistence type="inferred from homology"/>
<organism evidence="9 10">
    <name type="scientific">Litorivivens lipolytica</name>
    <dbReference type="NCBI Taxonomy" id="1524264"/>
    <lineage>
        <taxon>Bacteria</taxon>
        <taxon>Pseudomonadati</taxon>
        <taxon>Pseudomonadota</taxon>
        <taxon>Gammaproteobacteria</taxon>
        <taxon>Litorivivens</taxon>
    </lineage>
</organism>
<evidence type="ECO:0000256" key="6">
    <source>
        <dbReference type="RuleBase" id="RU003983"/>
    </source>
</evidence>
<dbReference type="GO" id="GO:0016020">
    <property type="term" value="C:membrane"/>
    <property type="evidence" value="ECO:0007669"/>
    <property type="project" value="TreeGrafter"/>
</dbReference>
<protein>
    <submittedName>
        <fullName evidence="9">Putative Zn-dependent protease</fullName>
    </submittedName>
</protein>
<keyword evidence="5 6" id="KW-0482">Metalloprotease</keyword>
<dbReference type="PANTHER" id="PTHR22726:SF24">
    <property type="entry name" value="M48 FAMILY METALLOPEPTIDASE"/>
    <property type="match status" value="1"/>
</dbReference>
<keyword evidence="2" id="KW-0479">Metal-binding</keyword>
<dbReference type="EMBL" id="JACHWY010000002">
    <property type="protein sequence ID" value="MBB3047783.1"/>
    <property type="molecule type" value="Genomic_DNA"/>
</dbReference>
<feature type="chain" id="PRO_5030909150" evidence="7">
    <location>
        <begin position="17"/>
        <end position="262"/>
    </location>
</feature>
<keyword evidence="7" id="KW-0732">Signal</keyword>
<evidence type="ECO:0000259" key="8">
    <source>
        <dbReference type="Pfam" id="PF01435"/>
    </source>
</evidence>
<evidence type="ECO:0000256" key="2">
    <source>
        <dbReference type="ARBA" id="ARBA00022723"/>
    </source>
</evidence>
<dbReference type="GO" id="GO:0051603">
    <property type="term" value="P:proteolysis involved in protein catabolic process"/>
    <property type="evidence" value="ECO:0007669"/>
    <property type="project" value="TreeGrafter"/>
</dbReference>
<evidence type="ECO:0000256" key="3">
    <source>
        <dbReference type="ARBA" id="ARBA00022801"/>
    </source>
</evidence>
<evidence type="ECO:0000256" key="1">
    <source>
        <dbReference type="ARBA" id="ARBA00022670"/>
    </source>
</evidence>
<keyword evidence="10" id="KW-1185">Reference proteome</keyword>
<evidence type="ECO:0000256" key="4">
    <source>
        <dbReference type="ARBA" id="ARBA00022833"/>
    </source>
</evidence>
<dbReference type="AlphaFoldDB" id="A0A7W4W5D9"/>
<evidence type="ECO:0000256" key="7">
    <source>
        <dbReference type="SAM" id="SignalP"/>
    </source>
</evidence>
<dbReference type="CDD" id="cd07331">
    <property type="entry name" value="M48C_Oma1_like"/>
    <property type="match status" value="1"/>
</dbReference>
<accession>A0A7W4W5D9</accession>